<dbReference type="InterPro" id="IPR009057">
    <property type="entry name" value="Homeodomain-like_sf"/>
</dbReference>
<feature type="domain" description="HTH araC/xylS-type" evidence="4">
    <location>
        <begin position="169"/>
        <end position="267"/>
    </location>
</feature>
<gene>
    <name evidence="5" type="ORF">SAMN02745824_3440</name>
</gene>
<dbReference type="PANTHER" id="PTHR46796:SF2">
    <property type="entry name" value="TRANSCRIPTIONAL REGULATORY PROTEIN"/>
    <property type="match status" value="1"/>
</dbReference>
<dbReference type="GO" id="GO:0043565">
    <property type="term" value="F:sequence-specific DNA binding"/>
    <property type="evidence" value="ECO:0007669"/>
    <property type="project" value="InterPro"/>
</dbReference>
<dbReference type="OrthoDB" id="9802263at2"/>
<evidence type="ECO:0000256" key="2">
    <source>
        <dbReference type="ARBA" id="ARBA00023125"/>
    </source>
</evidence>
<reference evidence="6" key="1">
    <citation type="submission" date="2016-11" db="EMBL/GenBank/DDBJ databases">
        <authorList>
            <person name="Varghese N."/>
            <person name="Submissions S."/>
        </authorList>
    </citation>
    <scope>NUCLEOTIDE SEQUENCE [LARGE SCALE GENOMIC DNA]</scope>
    <source>
        <strain evidence="6">DSM 22363</strain>
    </source>
</reference>
<dbReference type="InterPro" id="IPR018060">
    <property type="entry name" value="HTH_AraC"/>
</dbReference>
<dbReference type="AlphaFoldDB" id="A0A1N6HSX7"/>
<dbReference type="InterPro" id="IPR050204">
    <property type="entry name" value="AraC_XylS_family_regulators"/>
</dbReference>
<evidence type="ECO:0000256" key="1">
    <source>
        <dbReference type="ARBA" id="ARBA00023015"/>
    </source>
</evidence>
<accession>A0A1N6HSX7</accession>
<dbReference type="EMBL" id="FSQW01000002">
    <property type="protein sequence ID" value="SIO22830.1"/>
    <property type="molecule type" value="Genomic_DNA"/>
</dbReference>
<dbReference type="GO" id="GO:0003700">
    <property type="term" value="F:DNA-binding transcription factor activity"/>
    <property type="evidence" value="ECO:0007669"/>
    <property type="project" value="InterPro"/>
</dbReference>
<dbReference type="PANTHER" id="PTHR46796">
    <property type="entry name" value="HTH-TYPE TRANSCRIPTIONAL ACTIVATOR RHAS-RELATED"/>
    <property type="match status" value="1"/>
</dbReference>
<dbReference type="SMART" id="SM00342">
    <property type="entry name" value="HTH_ARAC"/>
    <property type="match status" value="1"/>
</dbReference>
<dbReference type="SUPFAM" id="SSF46689">
    <property type="entry name" value="Homeodomain-like"/>
    <property type="match status" value="1"/>
</dbReference>
<keyword evidence="6" id="KW-1185">Reference proteome</keyword>
<organism evidence="5 6">
    <name type="scientific">Parasphingorhabdus marina DSM 22363</name>
    <dbReference type="NCBI Taxonomy" id="1123272"/>
    <lineage>
        <taxon>Bacteria</taxon>
        <taxon>Pseudomonadati</taxon>
        <taxon>Pseudomonadota</taxon>
        <taxon>Alphaproteobacteria</taxon>
        <taxon>Sphingomonadales</taxon>
        <taxon>Sphingomonadaceae</taxon>
        <taxon>Parasphingorhabdus</taxon>
    </lineage>
</organism>
<dbReference type="PROSITE" id="PS01124">
    <property type="entry name" value="HTH_ARAC_FAMILY_2"/>
    <property type="match status" value="1"/>
</dbReference>
<dbReference type="Proteomes" id="UP000185192">
    <property type="component" value="Unassembled WGS sequence"/>
</dbReference>
<dbReference type="Gene3D" id="1.10.10.60">
    <property type="entry name" value="Homeodomain-like"/>
    <property type="match status" value="1"/>
</dbReference>
<evidence type="ECO:0000313" key="6">
    <source>
        <dbReference type="Proteomes" id="UP000185192"/>
    </source>
</evidence>
<name>A0A1N6HSX7_9SPHN</name>
<evidence type="ECO:0000313" key="5">
    <source>
        <dbReference type="EMBL" id="SIO22830.1"/>
    </source>
</evidence>
<keyword evidence="2 5" id="KW-0238">DNA-binding</keyword>
<keyword evidence="3" id="KW-0804">Transcription</keyword>
<evidence type="ECO:0000256" key="3">
    <source>
        <dbReference type="ARBA" id="ARBA00023163"/>
    </source>
</evidence>
<dbReference type="RefSeq" id="WP_074206297.1">
    <property type="nucleotide sequence ID" value="NZ_FSQW01000002.1"/>
</dbReference>
<protein>
    <submittedName>
        <fullName evidence="5">AraC-type DNA-binding protein</fullName>
    </submittedName>
</protein>
<keyword evidence="1" id="KW-0805">Transcription regulation</keyword>
<sequence>MAEIIYRGNGNFGSFSILQLNSDLVPHAHPEGQIVFALDSHIDDIIFVNDEPVTLDSRTAVFANPMEKHSHTLRSDEGDYLVLYFERAWLIDMFGDRPRNQSFMENRIDISEALAELITCFRAAATNRAAPEETDLWVEKIAVELRQFAVPADQNRGSSNAPLAIDKVEQAMACMTHNLLIHRDINLIAREIGVSRPQLFKLFRTHLKTTPNISWNALRMDYAKERLLASDISVETLAGEIGFSEAANFSRFFKHHAGFNPSQFRLAKDRDLVS</sequence>
<dbReference type="Pfam" id="PF12833">
    <property type="entry name" value="HTH_18"/>
    <property type="match status" value="1"/>
</dbReference>
<proteinExistence type="predicted"/>
<evidence type="ECO:0000259" key="4">
    <source>
        <dbReference type="PROSITE" id="PS01124"/>
    </source>
</evidence>
<dbReference type="STRING" id="1123272.SAMN02745824_3440"/>